<evidence type="ECO:0000256" key="8">
    <source>
        <dbReference type="ARBA" id="ARBA00023180"/>
    </source>
</evidence>
<comment type="similarity">
    <text evidence="2 10">Belongs to the Wnt family.</text>
</comment>
<organism evidence="12 13">
    <name type="scientific">Zophobas morio</name>
    <dbReference type="NCBI Taxonomy" id="2755281"/>
    <lineage>
        <taxon>Eukaryota</taxon>
        <taxon>Metazoa</taxon>
        <taxon>Ecdysozoa</taxon>
        <taxon>Arthropoda</taxon>
        <taxon>Hexapoda</taxon>
        <taxon>Insecta</taxon>
        <taxon>Pterygota</taxon>
        <taxon>Neoptera</taxon>
        <taxon>Endopterygota</taxon>
        <taxon>Coleoptera</taxon>
        <taxon>Polyphaga</taxon>
        <taxon>Cucujiformia</taxon>
        <taxon>Tenebrionidae</taxon>
        <taxon>Zophobas</taxon>
    </lineage>
</organism>
<keyword evidence="8" id="KW-0325">Glycoprotein</keyword>
<keyword evidence="6 10" id="KW-0879">Wnt signaling pathway</keyword>
<comment type="caution">
    <text evidence="12">The sequence shown here is derived from an EMBL/GenBank/DDBJ whole genome shotgun (WGS) entry which is preliminary data.</text>
</comment>
<evidence type="ECO:0000313" key="13">
    <source>
        <dbReference type="Proteomes" id="UP001168821"/>
    </source>
</evidence>
<dbReference type="PANTHER" id="PTHR12027:SF112">
    <property type="entry name" value="PROTEIN WNT-2"/>
    <property type="match status" value="1"/>
</dbReference>
<proteinExistence type="inferred from homology"/>
<evidence type="ECO:0000256" key="6">
    <source>
        <dbReference type="ARBA" id="ARBA00022687"/>
    </source>
</evidence>
<keyword evidence="4" id="KW-0964">Secreted</keyword>
<dbReference type="GO" id="GO:0030182">
    <property type="term" value="P:neuron differentiation"/>
    <property type="evidence" value="ECO:0007669"/>
    <property type="project" value="TreeGrafter"/>
</dbReference>
<dbReference type="GO" id="GO:0005109">
    <property type="term" value="F:frizzled binding"/>
    <property type="evidence" value="ECO:0007669"/>
    <property type="project" value="TreeGrafter"/>
</dbReference>
<dbReference type="GO" id="GO:0060070">
    <property type="term" value="P:canonical Wnt signaling pathway"/>
    <property type="evidence" value="ECO:0007669"/>
    <property type="project" value="TreeGrafter"/>
</dbReference>
<evidence type="ECO:0000256" key="1">
    <source>
        <dbReference type="ARBA" id="ARBA00004498"/>
    </source>
</evidence>
<evidence type="ECO:0000256" key="7">
    <source>
        <dbReference type="ARBA" id="ARBA00023157"/>
    </source>
</evidence>
<comment type="subcellular location">
    <subcellularLocation>
        <location evidence="1 10">Secreted</location>
        <location evidence="1 10">Extracellular space</location>
        <location evidence="1 10">Extracellular matrix</location>
    </subcellularLocation>
</comment>
<dbReference type="GO" id="GO:0005125">
    <property type="term" value="F:cytokine activity"/>
    <property type="evidence" value="ECO:0007669"/>
    <property type="project" value="TreeGrafter"/>
</dbReference>
<comment type="function">
    <text evidence="10">Ligand for members of the frizzled family of seven transmembrane receptors.</text>
</comment>
<dbReference type="GO" id="GO:0045165">
    <property type="term" value="P:cell fate commitment"/>
    <property type="evidence" value="ECO:0007669"/>
    <property type="project" value="TreeGrafter"/>
</dbReference>
<keyword evidence="7" id="KW-1015">Disulfide bond</keyword>
<evidence type="ECO:0000256" key="5">
    <source>
        <dbReference type="ARBA" id="ARBA00022530"/>
    </source>
</evidence>
<dbReference type="GO" id="GO:0046330">
    <property type="term" value="P:positive regulation of JNK cascade"/>
    <property type="evidence" value="ECO:0007669"/>
    <property type="project" value="TreeGrafter"/>
</dbReference>
<dbReference type="InterPro" id="IPR005817">
    <property type="entry name" value="Wnt"/>
</dbReference>
<protein>
    <recommendedName>
        <fullName evidence="10">Protein Wnt</fullName>
    </recommendedName>
</protein>
<evidence type="ECO:0000256" key="9">
    <source>
        <dbReference type="ARBA" id="ARBA00023288"/>
    </source>
</evidence>
<dbReference type="GO" id="GO:0005615">
    <property type="term" value="C:extracellular space"/>
    <property type="evidence" value="ECO:0007669"/>
    <property type="project" value="TreeGrafter"/>
</dbReference>
<dbReference type="EMBL" id="JALNTZ010000006">
    <property type="protein sequence ID" value="KAJ3648840.1"/>
    <property type="molecule type" value="Genomic_DNA"/>
</dbReference>
<evidence type="ECO:0000256" key="11">
    <source>
        <dbReference type="SAM" id="Phobius"/>
    </source>
</evidence>
<evidence type="ECO:0000256" key="10">
    <source>
        <dbReference type="RuleBase" id="RU003500"/>
    </source>
</evidence>
<keyword evidence="3 10" id="KW-0217">Developmental protein</keyword>
<feature type="transmembrane region" description="Helical" evidence="11">
    <location>
        <begin position="12"/>
        <end position="30"/>
    </location>
</feature>
<evidence type="ECO:0000256" key="2">
    <source>
        <dbReference type="ARBA" id="ARBA00005683"/>
    </source>
</evidence>
<keyword evidence="11" id="KW-0812">Transmembrane</keyword>
<keyword evidence="11" id="KW-0472">Membrane</keyword>
<keyword evidence="9" id="KW-0449">Lipoprotein</keyword>
<dbReference type="AlphaFoldDB" id="A0AA38I489"/>
<evidence type="ECO:0000313" key="12">
    <source>
        <dbReference type="EMBL" id="KAJ3648840.1"/>
    </source>
</evidence>
<gene>
    <name evidence="12" type="ORF">Zmor_020612</name>
</gene>
<keyword evidence="5" id="KW-0272">Extracellular matrix</keyword>
<evidence type="ECO:0000256" key="3">
    <source>
        <dbReference type="ARBA" id="ARBA00022473"/>
    </source>
</evidence>
<accession>A0AA38I489</accession>
<keyword evidence="13" id="KW-1185">Reference proteome</keyword>
<evidence type="ECO:0000256" key="4">
    <source>
        <dbReference type="ARBA" id="ARBA00022525"/>
    </source>
</evidence>
<dbReference type="Proteomes" id="UP001168821">
    <property type="component" value="Unassembled WGS sequence"/>
</dbReference>
<keyword evidence="11" id="KW-1133">Transmembrane helix</keyword>
<reference evidence="12" key="1">
    <citation type="journal article" date="2023" name="G3 (Bethesda)">
        <title>Whole genome assemblies of Zophobas morio and Tenebrio molitor.</title>
        <authorList>
            <person name="Kaur S."/>
            <person name="Stinson S.A."/>
            <person name="diCenzo G.C."/>
        </authorList>
    </citation>
    <scope>NUCLEOTIDE SEQUENCE</scope>
    <source>
        <strain evidence="12">QUZm001</strain>
    </source>
</reference>
<name>A0AA38I489_9CUCU</name>
<dbReference type="PANTHER" id="PTHR12027">
    <property type="entry name" value="WNT RELATED"/>
    <property type="match status" value="1"/>
</dbReference>
<sequence>MRPSGFPREIFALFVHVVLSAYIIRVYGVITLGSEVFCSRIPGLTSRQRDMCRSSPDAMVAVGDGIRLATSECKYQFRHHRWNCTGIDNPTSFGHVVIVGGYL</sequence>
<dbReference type="Pfam" id="PF00110">
    <property type="entry name" value="wnt"/>
    <property type="match status" value="1"/>
</dbReference>